<accession>A0A895YM02</accession>
<name>A0A895YM02_9ACTN</name>
<proteinExistence type="predicted"/>
<feature type="region of interest" description="Disordered" evidence="1">
    <location>
        <begin position="232"/>
        <end position="283"/>
    </location>
</feature>
<dbReference type="RefSeq" id="WP_239677070.1">
    <property type="nucleotide sequence ID" value="NZ_CP070499.1"/>
</dbReference>
<dbReference type="AlphaFoldDB" id="A0A895YM02"/>
<dbReference type="EMBL" id="CP070499">
    <property type="protein sequence ID" value="QSB14908.1"/>
    <property type="molecule type" value="Genomic_DNA"/>
</dbReference>
<keyword evidence="3" id="KW-1185">Reference proteome</keyword>
<sequence>MEWQHLVAAPTTAAALARWQRLEPELARYPDLAAVRTAVHDRTDLDSSDLVLAALVRLAATTGHSDTLAARVVLQLLIPGAIRLGQRLATMVGDRATSEAVVFAELAILIRTYPWQRRPRRIAANLLLDCRQRLIRSHHRTRPEICAGLTLHEPSGLVDHHHHDDRLGLNDLLWWARRRGILNKLEAQLLVASHVAEIPMNQLVSRFGRSRSTLFAIRASAEARLRHALTGAPASGARGGATGSAATGGGAVAGGAAAGGSRPRHANRAIRHGGRRSSGPGRA</sequence>
<feature type="compositionally biased region" description="Basic residues" evidence="1">
    <location>
        <begin position="262"/>
        <end position="275"/>
    </location>
</feature>
<dbReference type="Proteomes" id="UP000662857">
    <property type="component" value="Chromosome"/>
</dbReference>
<organism evidence="2 3">
    <name type="scientific">Natronosporangium hydrolyticum</name>
    <dbReference type="NCBI Taxonomy" id="2811111"/>
    <lineage>
        <taxon>Bacteria</taxon>
        <taxon>Bacillati</taxon>
        <taxon>Actinomycetota</taxon>
        <taxon>Actinomycetes</taxon>
        <taxon>Micromonosporales</taxon>
        <taxon>Micromonosporaceae</taxon>
        <taxon>Natronosporangium</taxon>
    </lineage>
</organism>
<evidence type="ECO:0000313" key="2">
    <source>
        <dbReference type="EMBL" id="QSB14908.1"/>
    </source>
</evidence>
<reference evidence="2" key="1">
    <citation type="submission" date="2021-02" db="EMBL/GenBank/DDBJ databases">
        <title>Natrosporangium hydrolyticum gen. nov., sp. nov, a haloalkaliphilic actinobacterium from a soda solonchak soil.</title>
        <authorList>
            <person name="Sorokin D.Y."/>
            <person name="Khijniak T.V."/>
            <person name="Zakharycheva A.P."/>
            <person name="Boueva O.V."/>
            <person name="Ariskina E.V."/>
            <person name="Hahnke R.L."/>
            <person name="Bunk B."/>
            <person name="Sproer C."/>
            <person name="Schumann P."/>
            <person name="Evtushenko L.I."/>
            <person name="Kublanov I.V."/>
        </authorList>
    </citation>
    <scope>NUCLEOTIDE SEQUENCE</scope>
    <source>
        <strain evidence="2">DSM 106523</strain>
    </source>
</reference>
<evidence type="ECO:0000256" key="1">
    <source>
        <dbReference type="SAM" id="MobiDB-lite"/>
    </source>
</evidence>
<protein>
    <submittedName>
        <fullName evidence="2">Uncharacterized protein</fullName>
    </submittedName>
</protein>
<gene>
    <name evidence="2" type="ORF">JQS43_00480</name>
</gene>
<feature type="compositionally biased region" description="Gly residues" evidence="1">
    <location>
        <begin position="237"/>
        <end position="258"/>
    </location>
</feature>
<dbReference type="KEGG" id="nhy:JQS43_00480"/>
<evidence type="ECO:0000313" key="3">
    <source>
        <dbReference type="Proteomes" id="UP000662857"/>
    </source>
</evidence>